<gene>
    <name evidence="3" type="ORF">ANDA3_1244</name>
    <name evidence="4" type="ORF">DAR2_1114</name>
    <name evidence="5" type="ORF">DAR3_1111</name>
</gene>
<dbReference type="GO" id="GO:0016853">
    <property type="term" value="F:isomerase activity"/>
    <property type="evidence" value="ECO:0007669"/>
    <property type="project" value="UniProtKB-KW"/>
</dbReference>
<evidence type="ECO:0000313" key="3">
    <source>
        <dbReference type="EMBL" id="VFR23890.1"/>
    </source>
</evidence>
<keyword evidence="3" id="KW-0413">Isomerase</keyword>
<dbReference type="EMBL" id="CAADIL010000003">
    <property type="protein sequence ID" value="VFR61744.1"/>
    <property type="molecule type" value="Genomic_DNA"/>
</dbReference>
<evidence type="ECO:0000256" key="1">
    <source>
        <dbReference type="SAM" id="MobiDB-lite"/>
    </source>
</evidence>
<dbReference type="InterPro" id="IPR012336">
    <property type="entry name" value="Thioredoxin-like_fold"/>
</dbReference>
<dbReference type="SUPFAM" id="SSF52833">
    <property type="entry name" value="Thioredoxin-like"/>
    <property type="match status" value="1"/>
</dbReference>
<evidence type="ECO:0000259" key="2">
    <source>
        <dbReference type="Pfam" id="PF13462"/>
    </source>
</evidence>
<feature type="domain" description="Thioredoxin-like fold" evidence="2">
    <location>
        <begin position="34"/>
        <end position="178"/>
    </location>
</feature>
<protein>
    <submittedName>
        <fullName evidence="3">Protein-disulfide isomerase</fullName>
    </submittedName>
</protein>
<dbReference type="Gene3D" id="3.40.30.10">
    <property type="entry name" value="Glutaredoxin"/>
    <property type="match status" value="1"/>
</dbReference>
<dbReference type="EMBL" id="CAADIC010000003">
    <property type="protein sequence ID" value="VFR23890.1"/>
    <property type="molecule type" value="Genomic_DNA"/>
</dbReference>
<dbReference type="Pfam" id="PF13462">
    <property type="entry name" value="Thioredoxin_4"/>
    <property type="match status" value="1"/>
</dbReference>
<feature type="region of interest" description="Disordered" evidence="1">
    <location>
        <begin position="8"/>
        <end position="31"/>
    </location>
</feature>
<dbReference type="CDD" id="cd02972">
    <property type="entry name" value="DsbA_family"/>
    <property type="match status" value="1"/>
</dbReference>
<name>A0A484PH70_9ZZZZ</name>
<dbReference type="InterPro" id="IPR036249">
    <property type="entry name" value="Thioredoxin-like_sf"/>
</dbReference>
<evidence type="ECO:0000313" key="5">
    <source>
        <dbReference type="EMBL" id="VFR88177.1"/>
    </source>
</evidence>
<organism evidence="3">
    <name type="scientific">plant metagenome</name>
    <dbReference type="NCBI Taxonomy" id="1297885"/>
    <lineage>
        <taxon>unclassified sequences</taxon>
        <taxon>metagenomes</taxon>
        <taxon>organismal metagenomes</taxon>
    </lineage>
</organism>
<sequence>MLLILLTGGNDGQHPAPAVTPDTPHVPGPPWRHGPGAARFTIVVYADLECPFCQSYVPLLREWIDAQSDINLQWHHLPLAAHEPAAGAAARWVECVGEAHGHARFWDAVSWVYQHTRGSGQGLPPGVDYPEQDQTVRACQQSERPAAAVAAQTEQARREGVEGTPSLRLIDHASERAMTLTGPVQGDALLSALDLLASPFTAEEKPDAP</sequence>
<accession>A0A484PH70</accession>
<evidence type="ECO:0000313" key="4">
    <source>
        <dbReference type="EMBL" id="VFR61744.1"/>
    </source>
</evidence>
<dbReference type="AlphaFoldDB" id="A0A484PH70"/>
<reference evidence="3" key="1">
    <citation type="submission" date="2019-03" db="EMBL/GenBank/DDBJ databases">
        <authorList>
            <person name="Danneels B."/>
        </authorList>
    </citation>
    <scope>NUCLEOTIDE SEQUENCE</scope>
</reference>
<proteinExistence type="predicted"/>
<dbReference type="EMBL" id="CAADIJ010000028">
    <property type="protein sequence ID" value="VFR88177.1"/>
    <property type="molecule type" value="Genomic_DNA"/>
</dbReference>